<comment type="caution">
    <text evidence="1">The sequence shown here is derived from an EMBL/GenBank/DDBJ whole genome shotgun (WGS) entry which is preliminary data.</text>
</comment>
<dbReference type="AlphaFoldDB" id="A0A501XDF5"/>
<dbReference type="RefSeq" id="WP_140929369.1">
    <property type="nucleotide sequence ID" value="NZ_VFSU01000034.1"/>
</dbReference>
<organism evidence="1 2">
    <name type="scientific">Sandaracinobacter neustonicus</name>
    <dbReference type="NCBI Taxonomy" id="1715348"/>
    <lineage>
        <taxon>Bacteria</taxon>
        <taxon>Pseudomonadati</taxon>
        <taxon>Pseudomonadota</taxon>
        <taxon>Alphaproteobacteria</taxon>
        <taxon>Sphingomonadales</taxon>
        <taxon>Sphingosinicellaceae</taxon>
        <taxon>Sandaracinobacter</taxon>
    </lineage>
</organism>
<keyword evidence="2" id="KW-1185">Reference proteome</keyword>
<evidence type="ECO:0000313" key="1">
    <source>
        <dbReference type="EMBL" id="TPE58516.1"/>
    </source>
</evidence>
<dbReference type="InterPro" id="IPR038666">
    <property type="entry name" value="SSP1_head-tail_sf"/>
</dbReference>
<proteinExistence type="predicted"/>
<dbReference type="InterPro" id="IPR008767">
    <property type="entry name" value="Phage_SPP1_head-tail_adaptor"/>
</dbReference>
<reference evidence="1 2" key="1">
    <citation type="submission" date="2019-06" db="EMBL/GenBank/DDBJ databases">
        <authorList>
            <person name="Lee I."/>
            <person name="Jang G.I."/>
            <person name="Hwang C.Y."/>
        </authorList>
    </citation>
    <scope>NUCLEOTIDE SEQUENCE [LARGE SCALE GENOMIC DNA]</scope>
    <source>
        <strain evidence="1 2">PAMC 28131</strain>
    </source>
</reference>
<dbReference type="Proteomes" id="UP000319897">
    <property type="component" value="Unassembled WGS sequence"/>
</dbReference>
<evidence type="ECO:0000313" key="2">
    <source>
        <dbReference type="Proteomes" id="UP000319897"/>
    </source>
</evidence>
<dbReference type="EMBL" id="VFSU01000034">
    <property type="protein sequence ID" value="TPE58516.1"/>
    <property type="molecule type" value="Genomic_DNA"/>
</dbReference>
<accession>A0A501XDF5</accession>
<gene>
    <name evidence="1" type="ORF">FJQ54_15735</name>
</gene>
<protein>
    <submittedName>
        <fullName evidence="1">Head-tail adaptor protein</fullName>
    </submittedName>
</protein>
<dbReference type="Pfam" id="PF05521">
    <property type="entry name" value="Phage_HCP"/>
    <property type="match status" value="1"/>
</dbReference>
<dbReference type="Gene3D" id="2.40.10.270">
    <property type="entry name" value="Bacteriophage SPP1 head-tail adaptor protein"/>
    <property type="match status" value="1"/>
</dbReference>
<name>A0A501XDF5_9SPHN</name>
<sequence>MAELAGRLSERVRFEGRDDVRGAAGEREGGWHLRFERWARVELLSRFEGVTPRADTRQSARRWRLELRDGVRPTLDMRIRWRGELMLPTAIETDPAKPGRIILWAEDWND</sequence>